<dbReference type="Proteomes" id="UP000814033">
    <property type="component" value="Unassembled WGS sequence"/>
</dbReference>
<evidence type="ECO:0000313" key="2">
    <source>
        <dbReference type="Proteomes" id="UP000814033"/>
    </source>
</evidence>
<gene>
    <name evidence="1" type="ORF">FA95DRAFT_1467866</name>
</gene>
<keyword evidence="2" id="KW-1185">Reference proteome</keyword>
<evidence type="ECO:0000313" key="1">
    <source>
        <dbReference type="EMBL" id="KAI0042928.1"/>
    </source>
</evidence>
<accession>A0ACB8RFR1</accession>
<protein>
    <submittedName>
        <fullName evidence="1">Uncharacterized protein</fullName>
    </submittedName>
</protein>
<proteinExistence type="predicted"/>
<reference evidence="1" key="2">
    <citation type="journal article" date="2022" name="New Phytol.">
        <title>Evolutionary transition to the ectomycorrhizal habit in the genomes of a hyperdiverse lineage of mushroom-forming fungi.</title>
        <authorList>
            <person name="Looney B."/>
            <person name="Miyauchi S."/>
            <person name="Morin E."/>
            <person name="Drula E."/>
            <person name="Courty P.E."/>
            <person name="Kohler A."/>
            <person name="Kuo A."/>
            <person name="LaButti K."/>
            <person name="Pangilinan J."/>
            <person name="Lipzen A."/>
            <person name="Riley R."/>
            <person name="Andreopoulos W."/>
            <person name="He G."/>
            <person name="Johnson J."/>
            <person name="Nolan M."/>
            <person name="Tritt A."/>
            <person name="Barry K.W."/>
            <person name="Grigoriev I.V."/>
            <person name="Nagy L.G."/>
            <person name="Hibbett D."/>
            <person name="Henrissat B."/>
            <person name="Matheny P.B."/>
            <person name="Labbe J."/>
            <person name="Martin F.M."/>
        </authorList>
    </citation>
    <scope>NUCLEOTIDE SEQUENCE</scope>
    <source>
        <strain evidence="1">FP105234-sp</strain>
    </source>
</reference>
<feature type="non-terminal residue" evidence="1">
    <location>
        <position position="107"/>
    </location>
</feature>
<name>A0ACB8RFR1_9AGAM</name>
<comment type="caution">
    <text evidence="1">The sequence shown here is derived from an EMBL/GenBank/DDBJ whole genome shotgun (WGS) entry which is preliminary data.</text>
</comment>
<dbReference type="EMBL" id="MU276040">
    <property type="protein sequence ID" value="KAI0042928.1"/>
    <property type="molecule type" value="Genomic_DNA"/>
</dbReference>
<organism evidence="1 2">
    <name type="scientific">Auriscalpium vulgare</name>
    <dbReference type="NCBI Taxonomy" id="40419"/>
    <lineage>
        <taxon>Eukaryota</taxon>
        <taxon>Fungi</taxon>
        <taxon>Dikarya</taxon>
        <taxon>Basidiomycota</taxon>
        <taxon>Agaricomycotina</taxon>
        <taxon>Agaricomycetes</taxon>
        <taxon>Russulales</taxon>
        <taxon>Auriscalpiaceae</taxon>
        <taxon>Auriscalpium</taxon>
    </lineage>
</organism>
<reference evidence="1" key="1">
    <citation type="submission" date="2021-02" db="EMBL/GenBank/DDBJ databases">
        <authorList>
            <consortium name="DOE Joint Genome Institute"/>
            <person name="Ahrendt S."/>
            <person name="Looney B.P."/>
            <person name="Miyauchi S."/>
            <person name="Morin E."/>
            <person name="Drula E."/>
            <person name="Courty P.E."/>
            <person name="Chicoki N."/>
            <person name="Fauchery L."/>
            <person name="Kohler A."/>
            <person name="Kuo A."/>
            <person name="Labutti K."/>
            <person name="Pangilinan J."/>
            <person name="Lipzen A."/>
            <person name="Riley R."/>
            <person name="Andreopoulos W."/>
            <person name="He G."/>
            <person name="Johnson J."/>
            <person name="Barry K.W."/>
            <person name="Grigoriev I.V."/>
            <person name="Nagy L."/>
            <person name="Hibbett D."/>
            <person name="Henrissat B."/>
            <person name="Matheny P.B."/>
            <person name="Labbe J."/>
            <person name="Martin F."/>
        </authorList>
    </citation>
    <scope>NUCLEOTIDE SEQUENCE</scope>
    <source>
        <strain evidence="1">FP105234-sp</strain>
    </source>
</reference>
<sequence length="107" mass="12183">MGRKGWTTPSQEEWLEQVLTRFLDTNGEQPAKKKWWEATYADWFKKFPLPPPSAEQVEKAGGDLAAAAAEARLKQHNRVYHWIHNHTRNSTSGTDNRGVLDLGAKPK</sequence>